<dbReference type="Proteomes" id="UP000219563">
    <property type="component" value="Unassembled WGS sequence"/>
</dbReference>
<sequence length="161" mass="18547">MKKSFGKISFVVILVNLLIFSVYITNQNKKEEKQVVDETVIYATETTTEDEPEVSYSLVSDAQEYDNEDGYKIYRDEDVSDEDVEKLISRLLRIKNVEGAEKFSKAVNWYITTDETVTSMFAVDAPTKTFMIYDGPEYEIYLEQILMIVQSAAQEDSGEER</sequence>
<reference evidence="2 3" key="1">
    <citation type="submission" date="2017-08" db="EMBL/GenBank/DDBJ databases">
        <authorList>
            <person name="de Groot N.N."/>
        </authorList>
    </citation>
    <scope>NUCLEOTIDE SEQUENCE [LARGE SCALE GENOMIC DNA]</scope>
    <source>
        <strain evidence="2 3">DSM 9787</strain>
    </source>
</reference>
<keyword evidence="1" id="KW-0472">Membrane</keyword>
<protein>
    <submittedName>
        <fullName evidence="2">Uncharacterized protein</fullName>
    </submittedName>
</protein>
<gene>
    <name evidence="2" type="ORF">SAMN02910411_0370</name>
</gene>
<evidence type="ECO:0000313" key="2">
    <source>
        <dbReference type="EMBL" id="SOC16338.1"/>
    </source>
</evidence>
<dbReference type="EMBL" id="OBMR01000014">
    <property type="protein sequence ID" value="SOC16338.1"/>
    <property type="molecule type" value="Genomic_DNA"/>
</dbReference>
<evidence type="ECO:0000313" key="3">
    <source>
        <dbReference type="Proteomes" id="UP000219563"/>
    </source>
</evidence>
<feature type="transmembrane region" description="Helical" evidence="1">
    <location>
        <begin position="6"/>
        <end position="24"/>
    </location>
</feature>
<dbReference type="RefSeq" id="WP_097077156.1">
    <property type="nucleotide sequence ID" value="NZ_OBMR01000014.1"/>
</dbReference>
<keyword evidence="1" id="KW-0812">Transmembrane</keyword>
<evidence type="ECO:0000256" key="1">
    <source>
        <dbReference type="SAM" id="Phobius"/>
    </source>
</evidence>
<accession>A0A285T9Q4</accession>
<organism evidence="2 3">
    <name type="scientific">Pseudobutyrivibrio ruminis DSM 9787</name>
    <dbReference type="NCBI Taxonomy" id="1123011"/>
    <lineage>
        <taxon>Bacteria</taxon>
        <taxon>Bacillati</taxon>
        <taxon>Bacillota</taxon>
        <taxon>Clostridia</taxon>
        <taxon>Lachnospirales</taxon>
        <taxon>Lachnospiraceae</taxon>
        <taxon>Pseudobutyrivibrio</taxon>
    </lineage>
</organism>
<dbReference type="AlphaFoldDB" id="A0A285T9Q4"/>
<name>A0A285T9Q4_9FIRM</name>
<keyword evidence="1" id="KW-1133">Transmembrane helix</keyword>
<proteinExistence type="predicted"/>